<evidence type="ECO:0000313" key="13">
    <source>
        <dbReference type="Proteomes" id="UP000240739"/>
    </source>
</evidence>
<sequence length="418" mass="42544">MSASAAAADAERWLLALENFGIRPGLDRMSALLAALALPDRPTVHLVGTNGKTSTTLLCAAMLQRAGLRAGAYVSPHVESFADRIHVGGAPLTDAAFGGLAGEVRAAVATLPDGAGQFEALTAIALLAFARDGADVQVLEAGLGGRLDATNAVRSDVQVLTSVGLDHQRWLGDTVEEIALEKLAVVEPGGTLVLAPGLTPTVLALATGIAAERDATVVRAEAVPESAVRDPAVVGPFQRQNLGVALAATRAVLARVPHADRSVTDAALVAAGEDRLPIRGRLEVVGRQPLVVVDAAHNVQAARALLAAFDGVAQGRPTVAVVAFLDDKDPSGILALLAERCDSFVATTTDSPRALPAAAVARTARAHGATAHEAATPSQALALARAAAGPDGAVLVTGTTSLVRELHAPGAIANRSRF</sequence>
<evidence type="ECO:0000256" key="1">
    <source>
        <dbReference type="ARBA" id="ARBA00008276"/>
    </source>
</evidence>
<dbReference type="InterPro" id="IPR036565">
    <property type="entry name" value="Mur-like_cat_sf"/>
</dbReference>
<comment type="catalytic activity">
    <reaction evidence="9">
        <text>(6S)-5,6,7,8-tetrahydrofolyl-(gamma-L-Glu)(n) + L-glutamate + ATP = (6S)-5,6,7,8-tetrahydrofolyl-(gamma-L-Glu)(n+1) + ADP + phosphate + H(+)</text>
        <dbReference type="Rhea" id="RHEA:10580"/>
        <dbReference type="Rhea" id="RHEA-COMP:14738"/>
        <dbReference type="Rhea" id="RHEA-COMP:14740"/>
        <dbReference type="ChEBI" id="CHEBI:15378"/>
        <dbReference type="ChEBI" id="CHEBI:29985"/>
        <dbReference type="ChEBI" id="CHEBI:30616"/>
        <dbReference type="ChEBI" id="CHEBI:43474"/>
        <dbReference type="ChEBI" id="CHEBI:141005"/>
        <dbReference type="ChEBI" id="CHEBI:456216"/>
        <dbReference type="EC" id="6.3.2.17"/>
    </reaction>
</comment>
<dbReference type="NCBIfam" id="TIGR01499">
    <property type="entry name" value="folC"/>
    <property type="match status" value="1"/>
</dbReference>
<evidence type="ECO:0000256" key="9">
    <source>
        <dbReference type="ARBA" id="ARBA00047493"/>
    </source>
</evidence>
<evidence type="ECO:0000259" key="11">
    <source>
        <dbReference type="Pfam" id="PF08245"/>
    </source>
</evidence>
<dbReference type="InterPro" id="IPR013221">
    <property type="entry name" value="Mur_ligase_cen"/>
</dbReference>
<name>A0A2T4UET0_9ACTN</name>
<keyword evidence="3" id="KW-0436">Ligase</keyword>
<evidence type="ECO:0000313" key="12">
    <source>
        <dbReference type="EMBL" id="PTL56286.1"/>
    </source>
</evidence>
<gene>
    <name evidence="12" type="ORF">C7Y72_15020</name>
</gene>
<dbReference type="GO" id="GO:0005737">
    <property type="term" value="C:cytoplasm"/>
    <property type="evidence" value="ECO:0007669"/>
    <property type="project" value="TreeGrafter"/>
</dbReference>
<evidence type="ECO:0000256" key="2">
    <source>
        <dbReference type="ARBA" id="ARBA00013025"/>
    </source>
</evidence>
<dbReference type="Pfam" id="PF08245">
    <property type="entry name" value="Mur_ligase_M"/>
    <property type="match status" value="1"/>
</dbReference>
<evidence type="ECO:0000256" key="5">
    <source>
        <dbReference type="ARBA" id="ARBA00022741"/>
    </source>
</evidence>
<dbReference type="InterPro" id="IPR004101">
    <property type="entry name" value="Mur_ligase_C"/>
</dbReference>
<dbReference type="RefSeq" id="WP_107570005.1">
    <property type="nucleotide sequence ID" value="NZ_PYYB01000002.1"/>
</dbReference>
<dbReference type="Pfam" id="PF02875">
    <property type="entry name" value="Mur_ligase_C"/>
    <property type="match status" value="1"/>
</dbReference>
<dbReference type="OrthoDB" id="9809356at2"/>
<evidence type="ECO:0000256" key="8">
    <source>
        <dbReference type="ARBA" id="ARBA00030592"/>
    </source>
</evidence>
<dbReference type="SUPFAM" id="SSF53623">
    <property type="entry name" value="MurD-like peptide ligases, catalytic domain"/>
    <property type="match status" value="1"/>
</dbReference>
<dbReference type="InterPro" id="IPR001645">
    <property type="entry name" value="Folylpolyglutamate_synth"/>
</dbReference>
<evidence type="ECO:0000256" key="3">
    <source>
        <dbReference type="ARBA" id="ARBA00022598"/>
    </source>
</evidence>
<dbReference type="PANTHER" id="PTHR11136:SF0">
    <property type="entry name" value="DIHYDROFOLATE SYNTHETASE-RELATED"/>
    <property type="match status" value="1"/>
</dbReference>
<dbReference type="Gene3D" id="3.90.190.20">
    <property type="entry name" value="Mur ligase, C-terminal domain"/>
    <property type="match status" value="1"/>
</dbReference>
<accession>A0A2T4UET0</accession>
<dbReference type="GO" id="GO:0046872">
    <property type="term" value="F:metal ion binding"/>
    <property type="evidence" value="ECO:0007669"/>
    <property type="project" value="UniProtKB-KW"/>
</dbReference>
<keyword evidence="5" id="KW-0547">Nucleotide-binding</keyword>
<dbReference type="EMBL" id="PYYB01000002">
    <property type="protein sequence ID" value="PTL56286.1"/>
    <property type="molecule type" value="Genomic_DNA"/>
</dbReference>
<dbReference type="Proteomes" id="UP000240739">
    <property type="component" value="Unassembled WGS sequence"/>
</dbReference>
<dbReference type="EC" id="6.3.2.17" evidence="2"/>
<proteinExistence type="inferred from homology"/>
<keyword evidence="6" id="KW-0067">ATP-binding</keyword>
<organism evidence="12 13">
    <name type="scientific">Paraconexibacter algicola</name>
    <dbReference type="NCBI Taxonomy" id="2133960"/>
    <lineage>
        <taxon>Bacteria</taxon>
        <taxon>Bacillati</taxon>
        <taxon>Actinomycetota</taxon>
        <taxon>Thermoleophilia</taxon>
        <taxon>Solirubrobacterales</taxon>
        <taxon>Paraconexibacteraceae</taxon>
        <taxon>Paraconexibacter</taxon>
    </lineage>
</organism>
<comment type="similarity">
    <text evidence="1">Belongs to the folylpolyglutamate synthase family.</text>
</comment>
<dbReference type="AlphaFoldDB" id="A0A2T4UET0"/>
<dbReference type="SUPFAM" id="SSF53244">
    <property type="entry name" value="MurD-like peptide ligases, peptide-binding domain"/>
    <property type="match status" value="1"/>
</dbReference>
<keyword evidence="7" id="KW-0460">Magnesium</keyword>
<evidence type="ECO:0000256" key="6">
    <source>
        <dbReference type="ARBA" id="ARBA00022840"/>
    </source>
</evidence>
<keyword evidence="4" id="KW-0479">Metal-binding</keyword>
<evidence type="ECO:0000256" key="7">
    <source>
        <dbReference type="ARBA" id="ARBA00022842"/>
    </source>
</evidence>
<dbReference type="Gene3D" id="3.40.1190.10">
    <property type="entry name" value="Mur-like, catalytic domain"/>
    <property type="match status" value="1"/>
</dbReference>
<comment type="caution">
    <text evidence="12">The sequence shown here is derived from an EMBL/GenBank/DDBJ whole genome shotgun (WGS) entry which is preliminary data.</text>
</comment>
<feature type="domain" description="Mur ligase central" evidence="11">
    <location>
        <begin position="48"/>
        <end position="187"/>
    </location>
</feature>
<feature type="domain" description="Mur ligase C-terminal" evidence="10">
    <location>
        <begin position="280"/>
        <end position="398"/>
    </location>
</feature>
<evidence type="ECO:0000256" key="4">
    <source>
        <dbReference type="ARBA" id="ARBA00022723"/>
    </source>
</evidence>
<protein>
    <recommendedName>
        <fullName evidence="2">tetrahydrofolate synthase</fullName>
        <ecNumber evidence="2">6.3.2.17</ecNumber>
    </recommendedName>
    <alternativeName>
        <fullName evidence="8">Tetrahydrofolylpolyglutamate synthase</fullName>
    </alternativeName>
</protein>
<dbReference type="GO" id="GO:0005524">
    <property type="term" value="F:ATP binding"/>
    <property type="evidence" value="ECO:0007669"/>
    <property type="project" value="UniProtKB-KW"/>
</dbReference>
<reference evidence="12 13" key="1">
    <citation type="submission" date="2018-03" db="EMBL/GenBank/DDBJ databases">
        <title>Aquarubrobacter algicola gen. nov., sp. nov., a novel actinobacterium isolated from shallow eutrophic lake during the end of cyanobacterial harmful algal blooms.</title>
        <authorList>
            <person name="Chun S.J."/>
        </authorList>
    </citation>
    <scope>NUCLEOTIDE SEQUENCE [LARGE SCALE GENOMIC DNA]</scope>
    <source>
        <strain evidence="12 13">Seoho-28</strain>
    </source>
</reference>
<keyword evidence="13" id="KW-1185">Reference proteome</keyword>
<dbReference type="InterPro" id="IPR036615">
    <property type="entry name" value="Mur_ligase_C_dom_sf"/>
</dbReference>
<evidence type="ECO:0000259" key="10">
    <source>
        <dbReference type="Pfam" id="PF02875"/>
    </source>
</evidence>
<dbReference type="GO" id="GO:0004326">
    <property type="term" value="F:tetrahydrofolylpolyglutamate synthase activity"/>
    <property type="evidence" value="ECO:0007669"/>
    <property type="project" value="UniProtKB-EC"/>
</dbReference>
<dbReference type="GO" id="GO:0008841">
    <property type="term" value="F:dihydrofolate synthase activity"/>
    <property type="evidence" value="ECO:0007669"/>
    <property type="project" value="TreeGrafter"/>
</dbReference>
<dbReference type="PANTHER" id="PTHR11136">
    <property type="entry name" value="FOLYLPOLYGLUTAMATE SYNTHASE-RELATED"/>
    <property type="match status" value="1"/>
</dbReference>